<keyword evidence="2" id="KW-1185">Reference proteome</keyword>
<protein>
    <submittedName>
        <fullName evidence="1">Uncharacterized protein</fullName>
    </submittedName>
</protein>
<gene>
    <name evidence="1" type="ORF">CHARACLAT_008409</name>
</gene>
<proteinExistence type="predicted"/>
<comment type="caution">
    <text evidence="1">The sequence shown here is derived from an EMBL/GenBank/DDBJ whole genome shotgun (WGS) entry which is preliminary data.</text>
</comment>
<name>A0ABU7DT28_9TELE</name>
<dbReference type="Proteomes" id="UP001352852">
    <property type="component" value="Unassembled WGS sequence"/>
</dbReference>
<organism evidence="1 2">
    <name type="scientific">Characodon lateralis</name>
    <dbReference type="NCBI Taxonomy" id="208331"/>
    <lineage>
        <taxon>Eukaryota</taxon>
        <taxon>Metazoa</taxon>
        <taxon>Chordata</taxon>
        <taxon>Craniata</taxon>
        <taxon>Vertebrata</taxon>
        <taxon>Euteleostomi</taxon>
        <taxon>Actinopterygii</taxon>
        <taxon>Neopterygii</taxon>
        <taxon>Teleostei</taxon>
        <taxon>Neoteleostei</taxon>
        <taxon>Acanthomorphata</taxon>
        <taxon>Ovalentaria</taxon>
        <taxon>Atherinomorphae</taxon>
        <taxon>Cyprinodontiformes</taxon>
        <taxon>Goodeidae</taxon>
        <taxon>Characodon</taxon>
    </lineage>
</organism>
<reference evidence="1 2" key="1">
    <citation type="submission" date="2021-06" db="EMBL/GenBank/DDBJ databases">
        <authorList>
            <person name="Palmer J.M."/>
        </authorList>
    </citation>
    <scope>NUCLEOTIDE SEQUENCE [LARGE SCALE GENOMIC DNA]</scope>
    <source>
        <strain evidence="1 2">CL_MEX2019</strain>
        <tissue evidence="1">Muscle</tissue>
    </source>
</reference>
<accession>A0ABU7DT28</accession>
<evidence type="ECO:0000313" key="2">
    <source>
        <dbReference type="Proteomes" id="UP001352852"/>
    </source>
</evidence>
<evidence type="ECO:0000313" key="1">
    <source>
        <dbReference type="EMBL" id="MED6276973.1"/>
    </source>
</evidence>
<dbReference type="EMBL" id="JAHUTJ010033279">
    <property type="protein sequence ID" value="MED6276973.1"/>
    <property type="molecule type" value="Genomic_DNA"/>
</dbReference>
<sequence length="135" mass="15174">MTTFMSSEYSLFALPMTDFNYSPDIWMSTLALKTDYHFSPNLPGLDCEGILCLCCLRVTNKETQPLRSLSTRSGCSPELSAAHPLCHHSCCLPARFSALQVLNDEIKEELATHDAPKNLAKMEKLPTRTDLRLHE</sequence>